<organism evidence="5 6">
    <name type="scientific">Undibacterium luofuense</name>
    <dbReference type="NCBI Taxonomy" id="2828733"/>
    <lineage>
        <taxon>Bacteria</taxon>
        <taxon>Pseudomonadati</taxon>
        <taxon>Pseudomonadota</taxon>
        <taxon>Betaproteobacteria</taxon>
        <taxon>Burkholderiales</taxon>
        <taxon>Oxalobacteraceae</taxon>
        <taxon>Undibacterium</taxon>
    </lineage>
</organism>
<evidence type="ECO:0000313" key="5">
    <source>
        <dbReference type="EMBL" id="MBR7784238.1"/>
    </source>
</evidence>
<dbReference type="GO" id="GO:0006354">
    <property type="term" value="P:DNA-templated transcription elongation"/>
    <property type="evidence" value="ECO:0007669"/>
    <property type="project" value="InterPro"/>
</dbReference>
<protein>
    <submittedName>
        <fullName evidence="5">Transcription/translation regulatory transformer protein RfaH</fullName>
    </submittedName>
</protein>
<dbReference type="InterPro" id="IPR006645">
    <property type="entry name" value="NGN-like_dom"/>
</dbReference>
<dbReference type="NCBIfam" id="NF006534">
    <property type="entry name" value="PRK09014.1"/>
    <property type="match status" value="1"/>
</dbReference>
<evidence type="ECO:0000256" key="2">
    <source>
        <dbReference type="ARBA" id="ARBA00023015"/>
    </source>
</evidence>
<sequence length="216" mass="24264">MVFKFLLILQYIFVPISSPSPQPSLELLPEEVPVLTVIGNDDTAHDGIQSTSSSTESWYLVHTKPRQEDIALANLERQGYSCYLPQMCIERVRRRKAEVVIEPMFPRYLFIRLDSSDQGKSWSPIRSTLGVSQLVHFGGRVAKVDDNLVDLLRQRALPTEIMFHRGDSVVIADGPFAGVEAIYQTADAERRAFILLEILAKPVSMYIDAGSLRKTG</sequence>
<evidence type="ECO:0000256" key="1">
    <source>
        <dbReference type="ARBA" id="ARBA00022814"/>
    </source>
</evidence>
<keyword evidence="3" id="KW-0804">Transcription</keyword>
<name>A0A941I9W7_9BURK</name>
<dbReference type="EMBL" id="JAGSPN010000028">
    <property type="protein sequence ID" value="MBR7784238.1"/>
    <property type="molecule type" value="Genomic_DNA"/>
</dbReference>
<proteinExistence type="predicted"/>
<dbReference type="Pfam" id="PF02357">
    <property type="entry name" value="NusG"/>
    <property type="match status" value="1"/>
</dbReference>
<comment type="caution">
    <text evidence="5">The sequence shown here is derived from an EMBL/GenBank/DDBJ whole genome shotgun (WGS) entry which is preliminary data.</text>
</comment>
<dbReference type="Gene3D" id="3.30.70.940">
    <property type="entry name" value="NusG, N-terminal domain"/>
    <property type="match status" value="1"/>
</dbReference>
<dbReference type="InterPro" id="IPR010215">
    <property type="entry name" value="Transcription_antiterm_RfaH"/>
</dbReference>
<dbReference type="InterPro" id="IPR043425">
    <property type="entry name" value="NusG-like"/>
</dbReference>
<evidence type="ECO:0000256" key="3">
    <source>
        <dbReference type="ARBA" id="ARBA00023163"/>
    </source>
</evidence>
<evidence type="ECO:0000259" key="4">
    <source>
        <dbReference type="SMART" id="SM00738"/>
    </source>
</evidence>
<dbReference type="CDD" id="cd09892">
    <property type="entry name" value="NGN_SP_RfaH"/>
    <property type="match status" value="1"/>
</dbReference>
<dbReference type="InterPro" id="IPR008991">
    <property type="entry name" value="Translation_prot_SH3-like_sf"/>
</dbReference>
<dbReference type="SMART" id="SM00738">
    <property type="entry name" value="NGN"/>
    <property type="match status" value="1"/>
</dbReference>
<feature type="domain" description="NusG-like N-terminal" evidence="4">
    <location>
        <begin position="55"/>
        <end position="156"/>
    </location>
</feature>
<evidence type="ECO:0000313" key="6">
    <source>
        <dbReference type="Proteomes" id="UP000680067"/>
    </source>
</evidence>
<gene>
    <name evidence="5" type="primary">rfaH</name>
    <name evidence="5" type="ORF">KDM89_19050</name>
</gene>
<dbReference type="SUPFAM" id="SSF50104">
    <property type="entry name" value="Translation proteins SH3-like domain"/>
    <property type="match status" value="1"/>
</dbReference>
<keyword evidence="6" id="KW-1185">Reference proteome</keyword>
<dbReference type="GO" id="GO:0031564">
    <property type="term" value="P:transcription antitermination"/>
    <property type="evidence" value="ECO:0007669"/>
    <property type="project" value="UniProtKB-KW"/>
</dbReference>
<keyword evidence="2" id="KW-0805">Transcription regulation</keyword>
<dbReference type="Proteomes" id="UP000680067">
    <property type="component" value="Unassembled WGS sequence"/>
</dbReference>
<dbReference type="PANTHER" id="PTHR30265">
    <property type="entry name" value="RHO-INTERACTING TRANSCRIPTION TERMINATION FACTOR NUSG"/>
    <property type="match status" value="1"/>
</dbReference>
<reference evidence="5" key="1">
    <citation type="submission" date="2021-04" db="EMBL/GenBank/DDBJ databases">
        <title>novel species isolated from subtropical streams in China.</title>
        <authorList>
            <person name="Lu H."/>
        </authorList>
    </citation>
    <scope>NUCLEOTIDE SEQUENCE</scope>
    <source>
        <strain evidence="5">LFS511W</strain>
    </source>
</reference>
<dbReference type="AlphaFoldDB" id="A0A941I9W7"/>
<dbReference type="NCBIfam" id="TIGR01955">
    <property type="entry name" value="RfaH"/>
    <property type="match status" value="1"/>
</dbReference>
<dbReference type="SUPFAM" id="SSF82679">
    <property type="entry name" value="N-utilization substance G protein NusG, N-terminal domain"/>
    <property type="match status" value="1"/>
</dbReference>
<dbReference type="PANTHER" id="PTHR30265:SF7">
    <property type="entry name" value="TRANSCRIPTION ANTITERMINATION PROTEIN RFAH"/>
    <property type="match status" value="1"/>
</dbReference>
<keyword evidence="1" id="KW-0889">Transcription antitermination</keyword>
<accession>A0A941I9W7</accession>
<dbReference type="GO" id="GO:0005829">
    <property type="term" value="C:cytosol"/>
    <property type="evidence" value="ECO:0007669"/>
    <property type="project" value="TreeGrafter"/>
</dbReference>
<dbReference type="InterPro" id="IPR036735">
    <property type="entry name" value="NGN_dom_sf"/>
</dbReference>
<dbReference type="CDD" id="cd06091">
    <property type="entry name" value="KOW_NusG"/>
    <property type="match status" value="1"/>
</dbReference>